<reference evidence="9" key="1">
    <citation type="submission" date="2015-03" db="EMBL/GenBank/DDBJ databases">
        <title>A transcriptome of Araucaria cunninghamii, an australian fine timber species.</title>
        <authorList>
            <person name="Jing Yi C.J.Y."/>
            <person name="Yin San L.Y.S."/>
            <person name="Abdul Karim S.S."/>
            <person name="Wan Azmi N.N."/>
            <person name="Hercus R.R."/>
            <person name="Croft L.L."/>
        </authorList>
    </citation>
    <scope>NUCLEOTIDE SEQUENCE</scope>
    <source>
        <strain evidence="9">MI0301</strain>
        <tissue evidence="9">Leaf</tissue>
    </source>
</reference>
<dbReference type="FunFam" id="1.10.10.10:FF:000190">
    <property type="entry name" value="COP9 signalosome complex subunit 4"/>
    <property type="match status" value="1"/>
</dbReference>
<evidence type="ECO:0000256" key="2">
    <source>
        <dbReference type="ARBA" id="ARBA00004496"/>
    </source>
</evidence>
<dbReference type="EMBL" id="GCKF01041765">
    <property type="protein sequence ID" value="JAG95020.1"/>
    <property type="molecule type" value="Transcribed_RNA"/>
</dbReference>
<evidence type="ECO:0000256" key="6">
    <source>
        <dbReference type="ARBA" id="ARBA00022790"/>
    </source>
</evidence>
<evidence type="ECO:0000256" key="7">
    <source>
        <dbReference type="ARBA" id="ARBA00023242"/>
    </source>
</evidence>
<evidence type="ECO:0000313" key="9">
    <source>
        <dbReference type="EMBL" id="JAG95020.1"/>
    </source>
</evidence>
<evidence type="ECO:0000256" key="3">
    <source>
        <dbReference type="ARBA" id="ARBA00010417"/>
    </source>
</evidence>
<sequence>MAGEIVSALQSAAAITDQRQKIEQYKLILASILSNNHVQNAKAFIDHMVSDAVTDVPLVVSRQLLQLFAQDLSKLEPEAHKEIAHYALAQIQPRVVSFEEQVSIIREKLAELYEEEHQWSKAAQMLSGIDLDSGIRMLDDTYKLSKCVQIARLYLEDDDAVNAETFIKRASFMVSNSHDEALNLEYKVCYARILDMKRRFLEAAVRYYEISQIEKRQIGDKWIDEDALQQALTAAVTCTILAAAGPQRSRVLATLYKDERCSQLKIYPILQKVYLERILRKPEIDAFAEELKPHQKARLPDNSTVLDRAMIEHNLLSASKLYTNISFEELGTLLGIAPQKAEKIASRMIYEDRMRGSIDQVEAVIHFEDDIEELQQWDQQIVGLCQALNDVLDSMAKRGLSIAV</sequence>
<keyword evidence="6" id="KW-0736">Signalosome</keyword>
<comment type="similarity">
    <text evidence="3">Belongs to the CSN4 family.</text>
</comment>
<dbReference type="InterPro" id="IPR054559">
    <property type="entry name" value="PSMD12-CSN4-like_N"/>
</dbReference>
<dbReference type="GO" id="GO:0005829">
    <property type="term" value="C:cytosol"/>
    <property type="evidence" value="ECO:0007669"/>
    <property type="project" value="TreeGrafter"/>
</dbReference>
<dbReference type="Gene3D" id="1.10.10.10">
    <property type="entry name" value="Winged helix-like DNA-binding domain superfamily/Winged helix DNA-binding domain"/>
    <property type="match status" value="1"/>
</dbReference>
<dbReference type="InterPro" id="IPR036390">
    <property type="entry name" value="WH_DNA-bd_sf"/>
</dbReference>
<feature type="domain" description="PCI" evidence="8">
    <location>
        <begin position="199"/>
        <end position="372"/>
    </location>
</feature>
<keyword evidence="5" id="KW-0963">Cytoplasm</keyword>
<dbReference type="InterPro" id="IPR036388">
    <property type="entry name" value="WH-like_DNA-bd_sf"/>
</dbReference>
<evidence type="ECO:0000256" key="1">
    <source>
        <dbReference type="ARBA" id="ARBA00004123"/>
    </source>
</evidence>
<dbReference type="GO" id="GO:0008180">
    <property type="term" value="C:COP9 signalosome"/>
    <property type="evidence" value="ECO:0007669"/>
    <property type="project" value="UniProtKB-KW"/>
</dbReference>
<name>A0A0D6QZD2_ARACU</name>
<dbReference type="PANTHER" id="PTHR10855">
    <property type="entry name" value="26S PROTEASOME NON-ATPASE REGULATORY SUBUNIT 12/COP9 SIGNALOSOME COMPLEX SUBUNIT 4"/>
    <property type="match status" value="1"/>
</dbReference>
<dbReference type="AlphaFoldDB" id="A0A0D6QZD2"/>
<dbReference type="PROSITE" id="PS50250">
    <property type="entry name" value="PCI"/>
    <property type="match status" value="1"/>
</dbReference>
<dbReference type="InterPro" id="IPR040134">
    <property type="entry name" value="PSMD12/CSN4"/>
</dbReference>
<evidence type="ECO:0000256" key="5">
    <source>
        <dbReference type="ARBA" id="ARBA00022490"/>
    </source>
</evidence>
<evidence type="ECO:0000259" key="8">
    <source>
        <dbReference type="PROSITE" id="PS50250"/>
    </source>
</evidence>
<dbReference type="Pfam" id="PF01399">
    <property type="entry name" value="PCI"/>
    <property type="match status" value="1"/>
</dbReference>
<dbReference type="PANTHER" id="PTHR10855:SF2">
    <property type="entry name" value="COP9 SIGNALOSOME COMPLEX SUBUNIT 4"/>
    <property type="match status" value="1"/>
</dbReference>
<organism evidence="9">
    <name type="scientific">Araucaria cunninghamii</name>
    <name type="common">Hoop pine</name>
    <name type="synonym">Moreton Bay pine</name>
    <dbReference type="NCBI Taxonomy" id="56994"/>
    <lineage>
        <taxon>Eukaryota</taxon>
        <taxon>Viridiplantae</taxon>
        <taxon>Streptophyta</taxon>
        <taxon>Embryophyta</taxon>
        <taxon>Tracheophyta</taxon>
        <taxon>Spermatophyta</taxon>
        <taxon>Pinopsida</taxon>
        <taxon>Pinidae</taxon>
        <taxon>Conifers II</taxon>
        <taxon>Araucariales</taxon>
        <taxon>Araucariaceae</taxon>
        <taxon>Araucaria</taxon>
    </lineage>
</organism>
<proteinExistence type="inferred from homology"/>
<evidence type="ECO:0000256" key="4">
    <source>
        <dbReference type="ARBA" id="ARBA00014881"/>
    </source>
</evidence>
<protein>
    <recommendedName>
        <fullName evidence="4">COP9 signalosome complex subunit 4</fullName>
    </recommendedName>
</protein>
<dbReference type="InterPro" id="IPR000717">
    <property type="entry name" value="PCI_dom"/>
</dbReference>
<dbReference type="SMART" id="SM00088">
    <property type="entry name" value="PINT"/>
    <property type="match status" value="1"/>
</dbReference>
<keyword evidence="7" id="KW-0539">Nucleus</keyword>
<accession>A0A0D6QZD2</accession>
<comment type="subcellular location">
    <subcellularLocation>
        <location evidence="2">Cytoplasm</location>
    </subcellularLocation>
    <subcellularLocation>
        <location evidence="1">Nucleus</location>
    </subcellularLocation>
</comment>
<dbReference type="Pfam" id="PF22241">
    <property type="entry name" value="PSMD12-CSN4_N"/>
    <property type="match status" value="1"/>
</dbReference>
<dbReference type="SUPFAM" id="SSF46785">
    <property type="entry name" value="Winged helix' DNA-binding domain"/>
    <property type="match status" value="1"/>
</dbReference>